<feature type="region of interest" description="Disordered" evidence="1">
    <location>
        <begin position="1"/>
        <end position="54"/>
    </location>
</feature>
<dbReference type="Proteomes" id="UP000265520">
    <property type="component" value="Unassembled WGS sequence"/>
</dbReference>
<accession>A0A392QCF4</accession>
<evidence type="ECO:0000256" key="1">
    <source>
        <dbReference type="SAM" id="MobiDB-lite"/>
    </source>
</evidence>
<feature type="non-terminal residue" evidence="2">
    <location>
        <position position="71"/>
    </location>
</feature>
<evidence type="ECO:0000313" key="3">
    <source>
        <dbReference type="Proteomes" id="UP000265520"/>
    </source>
</evidence>
<feature type="compositionally biased region" description="Basic and acidic residues" evidence="1">
    <location>
        <begin position="7"/>
        <end position="26"/>
    </location>
</feature>
<feature type="compositionally biased region" description="Basic and acidic residues" evidence="1">
    <location>
        <begin position="36"/>
        <end position="46"/>
    </location>
</feature>
<dbReference type="EMBL" id="LXQA010128373">
    <property type="protein sequence ID" value="MCI22053.1"/>
    <property type="molecule type" value="Genomic_DNA"/>
</dbReference>
<comment type="caution">
    <text evidence="2">The sequence shown here is derived from an EMBL/GenBank/DDBJ whole genome shotgun (WGS) entry which is preliminary data.</text>
</comment>
<evidence type="ECO:0000313" key="2">
    <source>
        <dbReference type="EMBL" id="MCI22053.1"/>
    </source>
</evidence>
<dbReference type="AlphaFoldDB" id="A0A392QCF4"/>
<sequence>MSMVFLGREEGRRDVERKRWEERENQEGGSRGMGEVIEREEKRDCEGLGSGGGRREGWRSVAVRIRLDLNL</sequence>
<name>A0A392QCF4_9FABA</name>
<protein>
    <submittedName>
        <fullName evidence="2">Uncharacterized protein</fullName>
    </submittedName>
</protein>
<organism evidence="2 3">
    <name type="scientific">Trifolium medium</name>
    <dbReference type="NCBI Taxonomy" id="97028"/>
    <lineage>
        <taxon>Eukaryota</taxon>
        <taxon>Viridiplantae</taxon>
        <taxon>Streptophyta</taxon>
        <taxon>Embryophyta</taxon>
        <taxon>Tracheophyta</taxon>
        <taxon>Spermatophyta</taxon>
        <taxon>Magnoliopsida</taxon>
        <taxon>eudicotyledons</taxon>
        <taxon>Gunneridae</taxon>
        <taxon>Pentapetalae</taxon>
        <taxon>rosids</taxon>
        <taxon>fabids</taxon>
        <taxon>Fabales</taxon>
        <taxon>Fabaceae</taxon>
        <taxon>Papilionoideae</taxon>
        <taxon>50 kb inversion clade</taxon>
        <taxon>NPAAA clade</taxon>
        <taxon>Hologalegina</taxon>
        <taxon>IRL clade</taxon>
        <taxon>Trifolieae</taxon>
        <taxon>Trifolium</taxon>
    </lineage>
</organism>
<reference evidence="2 3" key="1">
    <citation type="journal article" date="2018" name="Front. Plant Sci.">
        <title>Red Clover (Trifolium pratense) and Zigzag Clover (T. medium) - A Picture of Genomic Similarities and Differences.</title>
        <authorList>
            <person name="Dluhosova J."/>
            <person name="Istvanek J."/>
            <person name="Nedelnik J."/>
            <person name="Repkova J."/>
        </authorList>
    </citation>
    <scope>NUCLEOTIDE SEQUENCE [LARGE SCALE GENOMIC DNA]</scope>
    <source>
        <strain evidence="3">cv. 10/8</strain>
        <tissue evidence="2">Leaf</tissue>
    </source>
</reference>
<keyword evidence="3" id="KW-1185">Reference proteome</keyword>
<proteinExistence type="predicted"/>